<name>A0A4P6ZX64_9BACL</name>
<evidence type="ECO:0000256" key="1">
    <source>
        <dbReference type="ARBA" id="ARBA00093462"/>
    </source>
</evidence>
<comment type="similarity">
    <text evidence="1">Belongs to the DnaB/DnaD family.</text>
</comment>
<dbReference type="InterPro" id="IPR034829">
    <property type="entry name" value="DnaD-like_sf"/>
</dbReference>
<dbReference type="InterPro" id="IPR006343">
    <property type="entry name" value="DnaB/C_C"/>
</dbReference>
<dbReference type="Pfam" id="PF25888">
    <property type="entry name" value="WHD_DnaB"/>
    <property type="match status" value="1"/>
</dbReference>
<accession>A0A4P6ZX64</accession>
<evidence type="ECO:0000313" key="6">
    <source>
        <dbReference type="Proteomes" id="UP000294292"/>
    </source>
</evidence>
<sequence>MQLLFKELQPVDSFIIQMPHPLADTDRQLVTMLYKPIIGSDAMSLYCTLWAESDSQITEQLSHYYLMDVLNMSLKKIFDARVALEAIGLMKTWKKDDLDKRMFIYEVVAPLDAASFFSEPILATSLYSVIHEKAYLRVRERFMKKQALQGGYENVSRDLQDVFKSNHDYTKLGHIFDPVQLNQASRPEKFPFYSMDFDFDLLKSGLSEVMIPSNVLTLPVKEMIAKMAFLYSLNAIDMQKVLMMAIDDQNRITEERLKKTAADYYKLSISSKPPRLTQKLKQQNEVDTTEIKLSKDQSLIKYLEETPPLEVLREISKGKEPLPVEVELANELIFIYGFPPAVINVLLQFVLIRAKMKLNKNYVHKIAAHWQRENIQTAEQAIEISRKEHDQYVDWQNTEKTAKTTSYKRKNTQRDEKVPDWFYKAKETRSSRQTVENEVTEDWEEKKQQLLKKLGVTEGQAKTNGTNK</sequence>
<keyword evidence="2" id="KW-0472">Membrane</keyword>
<evidence type="ECO:0000259" key="3">
    <source>
        <dbReference type="Pfam" id="PF07261"/>
    </source>
</evidence>
<evidence type="ECO:0000313" key="5">
    <source>
        <dbReference type="EMBL" id="QBP40688.1"/>
    </source>
</evidence>
<feature type="transmembrane region" description="Helical" evidence="2">
    <location>
        <begin position="333"/>
        <end position="352"/>
    </location>
</feature>
<evidence type="ECO:0000256" key="2">
    <source>
        <dbReference type="SAM" id="Phobius"/>
    </source>
</evidence>
<dbReference type="Pfam" id="PF07261">
    <property type="entry name" value="DnaB_2"/>
    <property type="match status" value="1"/>
</dbReference>
<feature type="domain" description="Replicative helicase loading/DNA remodeling protein DnaB N-terminal winged helix" evidence="4">
    <location>
        <begin position="9"/>
        <end position="260"/>
    </location>
</feature>
<dbReference type="Gene3D" id="1.10.10.630">
    <property type="entry name" value="DnaD domain-like"/>
    <property type="match status" value="1"/>
</dbReference>
<keyword evidence="6" id="KW-1185">Reference proteome</keyword>
<dbReference type="Proteomes" id="UP000294292">
    <property type="component" value="Chromosome"/>
</dbReference>
<keyword evidence="2" id="KW-1133">Transmembrane helix</keyword>
<proteinExistence type="inferred from homology"/>
<feature type="domain" description="DnaB/C C-terminal" evidence="3">
    <location>
        <begin position="317"/>
        <end position="383"/>
    </location>
</feature>
<dbReference type="KEGG" id="panc:E2636_05960"/>
<dbReference type="AlphaFoldDB" id="A0A4P6ZX64"/>
<dbReference type="EMBL" id="CP038015">
    <property type="protein sequence ID" value="QBP40688.1"/>
    <property type="molecule type" value="Genomic_DNA"/>
</dbReference>
<reference evidence="5 6" key="1">
    <citation type="submission" date="2019-03" db="EMBL/GenBank/DDBJ databases">
        <title>Complete genome sequence of Paenisporosarcina antarctica CGMCC 1.6503T.</title>
        <authorList>
            <person name="Rong J.-C."/>
            <person name="Chi N.-Y."/>
            <person name="Zhang Q.-F."/>
        </authorList>
    </citation>
    <scope>NUCLEOTIDE SEQUENCE [LARGE SCALE GENOMIC DNA]</scope>
    <source>
        <strain evidence="5 6">CGMCC 1.6503</strain>
    </source>
</reference>
<dbReference type="InterPro" id="IPR058660">
    <property type="entry name" value="WHD_DnaB"/>
</dbReference>
<organism evidence="5 6">
    <name type="scientific">Paenisporosarcina antarctica</name>
    <dbReference type="NCBI Taxonomy" id="417367"/>
    <lineage>
        <taxon>Bacteria</taxon>
        <taxon>Bacillati</taxon>
        <taxon>Bacillota</taxon>
        <taxon>Bacilli</taxon>
        <taxon>Bacillales</taxon>
        <taxon>Caryophanaceae</taxon>
        <taxon>Paenisporosarcina</taxon>
    </lineage>
</organism>
<dbReference type="RefSeq" id="WP_134209385.1">
    <property type="nucleotide sequence ID" value="NZ_CP038015.1"/>
</dbReference>
<gene>
    <name evidence="5" type="ORF">E2636_05960</name>
</gene>
<dbReference type="OrthoDB" id="2082007at2"/>
<protein>
    <submittedName>
        <fullName evidence="5">Uncharacterized protein</fullName>
    </submittedName>
</protein>
<keyword evidence="2" id="KW-0812">Transmembrane</keyword>
<evidence type="ECO:0000259" key="4">
    <source>
        <dbReference type="Pfam" id="PF25888"/>
    </source>
</evidence>